<evidence type="ECO:0000256" key="7">
    <source>
        <dbReference type="ARBA" id="ARBA00022833"/>
    </source>
</evidence>
<dbReference type="SMART" id="SM00355">
    <property type="entry name" value="ZnF_C2H2"/>
    <property type="match status" value="5"/>
</dbReference>
<feature type="domain" description="C2H2-type" evidence="14">
    <location>
        <begin position="466"/>
        <end position="493"/>
    </location>
</feature>
<reference evidence="15" key="1">
    <citation type="thesis" date="2021" institute="BYU ScholarsArchive" country="Provo, UT, USA">
        <title>Applications of and Algorithms for Genome Assembly and Genomic Analyses with an Emphasis on Marine Teleosts.</title>
        <authorList>
            <person name="Pickett B.D."/>
        </authorList>
    </citation>
    <scope>NUCLEOTIDE SEQUENCE</scope>
    <source>
        <strain evidence="15">HI-2016</strain>
    </source>
</reference>
<keyword evidence="5" id="KW-0677">Repeat</keyword>
<evidence type="ECO:0000256" key="13">
    <source>
        <dbReference type="SAM" id="MobiDB-lite"/>
    </source>
</evidence>
<feature type="domain" description="C2H2-type" evidence="14">
    <location>
        <begin position="382"/>
        <end position="409"/>
    </location>
</feature>
<dbReference type="InterPro" id="IPR050331">
    <property type="entry name" value="Zinc_finger"/>
</dbReference>
<dbReference type="GO" id="GO:0010468">
    <property type="term" value="P:regulation of gene expression"/>
    <property type="evidence" value="ECO:0007669"/>
    <property type="project" value="TreeGrafter"/>
</dbReference>
<evidence type="ECO:0000256" key="4">
    <source>
        <dbReference type="ARBA" id="ARBA00022723"/>
    </source>
</evidence>
<keyword evidence="6 12" id="KW-0863">Zinc-finger</keyword>
<dbReference type="OrthoDB" id="8922241at2759"/>
<evidence type="ECO:0000256" key="9">
    <source>
        <dbReference type="ARBA" id="ARBA00023125"/>
    </source>
</evidence>
<feature type="domain" description="C2H2-type" evidence="14">
    <location>
        <begin position="438"/>
        <end position="465"/>
    </location>
</feature>
<dbReference type="FunFam" id="3.30.160.60:FF:000966">
    <property type="entry name" value="ZFP90 zinc finger protein"/>
    <property type="match status" value="1"/>
</dbReference>
<keyword evidence="9" id="KW-0238">DNA-binding</keyword>
<feature type="domain" description="C2H2-type" evidence="14">
    <location>
        <begin position="410"/>
        <end position="437"/>
    </location>
</feature>
<dbReference type="GO" id="GO:0005634">
    <property type="term" value="C:nucleus"/>
    <property type="evidence" value="ECO:0007669"/>
    <property type="project" value="UniProtKB-SubCell"/>
</dbReference>
<comment type="function">
    <text evidence="1">May be involved in transcriptional regulation.</text>
</comment>
<evidence type="ECO:0000256" key="8">
    <source>
        <dbReference type="ARBA" id="ARBA00023015"/>
    </source>
</evidence>
<dbReference type="InterPro" id="IPR013087">
    <property type="entry name" value="Znf_C2H2_type"/>
</dbReference>
<dbReference type="FunFam" id="3.30.160.60:FF:001498">
    <property type="entry name" value="Zinc finger protein 404"/>
    <property type="match status" value="1"/>
</dbReference>
<keyword evidence="10" id="KW-0804">Transcription</keyword>
<feature type="region of interest" description="Disordered" evidence="13">
    <location>
        <begin position="189"/>
        <end position="217"/>
    </location>
</feature>
<evidence type="ECO:0000256" key="6">
    <source>
        <dbReference type="ARBA" id="ARBA00022771"/>
    </source>
</evidence>
<evidence type="ECO:0000256" key="11">
    <source>
        <dbReference type="ARBA" id="ARBA00023242"/>
    </source>
</evidence>
<evidence type="ECO:0000313" key="16">
    <source>
        <dbReference type="Proteomes" id="UP000824540"/>
    </source>
</evidence>
<comment type="similarity">
    <text evidence="3">Belongs to the krueppel C2H2-type zinc-finger protein family.</text>
</comment>
<dbReference type="InterPro" id="IPR036236">
    <property type="entry name" value="Znf_C2H2_sf"/>
</dbReference>
<feature type="compositionally biased region" description="Polar residues" evidence="13">
    <location>
        <begin position="110"/>
        <end position="129"/>
    </location>
</feature>
<dbReference type="PANTHER" id="PTHR16515:SF58">
    <property type="entry name" value="ZINC FINGER PROTEIN 22"/>
    <property type="match status" value="1"/>
</dbReference>
<evidence type="ECO:0000256" key="3">
    <source>
        <dbReference type="ARBA" id="ARBA00006991"/>
    </source>
</evidence>
<comment type="subcellular location">
    <subcellularLocation>
        <location evidence="2">Nucleus</location>
    </subcellularLocation>
</comment>
<evidence type="ECO:0000259" key="14">
    <source>
        <dbReference type="PROSITE" id="PS50157"/>
    </source>
</evidence>
<name>A0A8T2N3P7_9TELE</name>
<evidence type="ECO:0000256" key="5">
    <source>
        <dbReference type="ARBA" id="ARBA00022737"/>
    </source>
</evidence>
<keyword evidence="4" id="KW-0479">Metal-binding</keyword>
<dbReference type="EMBL" id="JAFBMS010000245">
    <property type="protein sequence ID" value="KAG9332302.1"/>
    <property type="molecule type" value="Genomic_DNA"/>
</dbReference>
<keyword evidence="8" id="KW-0805">Transcription regulation</keyword>
<dbReference type="FunFam" id="3.30.160.60:FF:002343">
    <property type="entry name" value="Zinc finger protein 33A"/>
    <property type="match status" value="1"/>
</dbReference>
<keyword evidence="16" id="KW-1185">Reference proteome</keyword>
<feature type="region of interest" description="Disordered" evidence="13">
    <location>
        <begin position="107"/>
        <end position="132"/>
    </location>
</feature>
<protein>
    <recommendedName>
        <fullName evidence="14">C2H2-type domain-containing protein</fullName>
    </recommendedName>
</protein>
<comment type="caution">
    <text evidence="15">The sequence shown here is derived from an EMBL/GenBank/DDBJ whole genome shotgun (WGS) entry which is preliminary data.</text>
</comment>
<keyword evidence="7" id="KW-0862">Zinc</keyword>
<dbReference type="FunFam" id="3.30.160.60:FF:000710">
    <property type="entry name" value="Zinc finger protein 768"/>
    <property type="match status" value="1"/>
</dbReference>
<dbReference type="SUPFAM" id="SSF57667">
    <property type="entry name" value="beta-beta-alpha zinc fingers"/>
    <property type="match status" value="3"/>
</dbReference>
<dbReference type="PROSITE" id="PS50157">
    <property type="entry name" value="ZINC_FINGER_C2H2_2"/>
    <property type="match status" value="5"/>
</dbReference>
<dbReference type="PROSITE" id="PS00028">
    <property type="entry name" value="ZINC_FINGER_C2H2_1"/>
    <property type="match status" value="5"/>
</dbReference>
<sequence length="499" mass="54648">MSEAILTFQAQLSGIMETVLKTAVFEITWLVESSFQGEVVRSRQEVELLRQRLQVAEGRRSGGEGSASSTCVECGRAAASGRGKERRTSGAQTGVVETCIIKEEKEPERTQSSCLMDQSAEATPPSTRVSKVPTYLEGDGFELMQKKQDHKGGVGNHCLKVTVESSAHSYGDEDLLSKGMGELCEDLGQDPEGLPPREQGLKGAPQAHTGWPSSPDSECITFERVTVPGGGDSDGEVCGQGLSHSVGRVAESEQRGDIADRHGIQIESVVSLSRPQHCAANHSRRKTLRRPREAALRHLGPAGRLGQASACQGAVEAQSGVSEMAGSTLCETSFTASSIRTLPDFDVGTGDKQINCMYCGKSFSYISRLKIHLLKHTGEKPFSCTQCGKRFTIARNLERHQHIHWGDATFCCAQCGKRFKRADHLKVHQRVHTGERPYSCTQCNKCFRFSGDLNTHKRVHTGEKPYCCSLCGSRFSQLRQLKAHQRNHKGTGRFDQLIK</sequence>
<feature type="domain" description="C2H2-type" evidence="14">
    <location>
        <begin position="354"/>
        <end position="381"/>
    </location>
</feature>
<evidence type="ECO:0000256" key="12">
    <source>
        <dbReference type="PROSITE-ProRule" id="PRU00042"/>
    </source>
</evidence>
<gene>
    <name evidence="15" type="ORF">JZ751_015404</name>
</gene>
<dbReference type="PANTHER" id="PTHR16515">
    <property type="entry name" value="PR DOMAIN ZINC FINGER PROTEIN"/>
    <property type="match status" value="1"/>
</dbReference>
<keyword evidence="11" id="KW-0539">Nucleus</keyword>
<dbReference type="GO" id="GO:0003677">
    <property type="term" value="F:DNA binding"/>
    <property type="evidence" value="ECO:0007669"/>
    <property type="project" value="UniProtKB-KW"/>
</dbReference>
<evidence type="ECO:0000256" key="1">
    <source>
        <dbReference type="ARBA" id="ARBA00003767"/>
    </source>
</evidence>
<organism evidence="15 16">
    <name type="scientific">Albula glossodonta</name>
    <name type="common">roundjaw bonefish</name>
    <dbReference type="NCBI Taxonomy" id="121402"/>
    <lineage>
        <taxon>Eukaryota</taxon>
        <taxon>Metazoa</taxon>
        <taxon>Chordata</taxon>
        <taxon>Craniata</taxon>
        <taxon>Vertebrata</taxon>
        <taxon>Euteleostomi</taxon>
        <taxon>Actinopterygii</taxon>
        <taxon>Neopterygii</taxon>
        <taxon>Teleostei</taxon>
        <taxon>Albuliformes</taxon>
        <taxon>Albulidae</taxon>
        <taxon>Albula</taxon>
    </lineage>
</organism>
<evidence type="ECO:0000313" key="15">
    <source>
        <dbReference type="EMBL" id="KAG9332302.1"/>
    </source>
</evidence>
<proteinExistence type="inferred from homology"/>
<dbReference type="Proteomes" id="UP000824540">
    <property type="component" value="Unassembled WGS sequence"/>
</dbReference>
<dbReference type="AlphaFoldDB" id="A0A8T2N3P7"/>
<evidence type="ECO:0000256" key="2">
    <source>
        <dbReference type="ARBA" id="ARBA00004123"/>
    </source>
</evidence>
<dbReference type="Gene3D" id="3.30.160.60">
    <property type="entry name" value="Classic Zinc Finger"/>
    <property type="match status" value="5"/>
</dbReference>
<accession>A0A8T2N3P7</accession>
<dbReference type="Pfam" id="PF00096">
    <property type="entry name" value="zf-C2H2"/>
    <property type="match status" value="4"/>
</dbReference>
<dbReference type="GO" id="GO:0008270">
    <property type="term" value="F:zinc ion binding"/>
    <property type="evidence" value="ECO:0007669"/>
    <property type="project" value="UniProtKB-KW"/>
</dbReference>
<evidence type="ECO:0000256" key="10">
    <source>
        <dbReference type="ARBA" id="ARBA00023163"/>
    </source>
</evidence>